<keyword evidence="1" id="KW-0472">Membrane</keyword>
<dbReference type="AlphaFoldDB" id="A0A8H4BR92"/>
<gene>
    <name evidence="2" type="ORF">FB192DRAFT_1009856</name>
</gene>
<keyword evidence="1" id="KW-1133">Transmembrane helix</keyword>
<keyword evidence="1" id="KW-0812">Transmembrane</keyword>
<dbReference type="EMBL" id="JAAECE010000001">
    <property type="protein sequence ID" value="KAF1806595.1"/>
    <property type="molecule type" value="Genomic_DNA"/>
</dbReference>
<organism evidence="2 3">
    <name type="scientific">Mucor circinelloides f. lusitanicus</name>
    <name type="common">Mucor racemosus var. lusitanicus</name>
    <dbReference type="NCBI Taxonomy" id="29924"/>
    <lineage>
        <taxon>Eukaryota</taxon>
        <taxon>Fungi</taxon>
        <taxon>Fungi incertae sedis</taxon>
        <taxon>Mucoromycota</taxon>
        <taxon>Mucoromycotina</taxon>
        <taxon>Mucoromycetes</taxon>
        <taxon>Mucorales</taxon>
        <taxon>Mucorineae</taxon>
        <taxon>Mucoraceae</taxon>
        <taxon>Mucor</taxon>
    </lineage>
</organism>
<feature type="transmembrane region" description="Helical" evidence="1">
    <location>
        <begin position="49"/>
        <end position="66"/>
    </location>
</feature>
<evidence type="ECO:0000256" key="1">
    <source>
        <dbReference type="SAM" id="Phobius"/>
    </source>
</evidence>
<protein>
    <submittedName>
        <fullName evidence="2">Uncharacterized protein</fullName>
    </submittedName>
</protein>
<sequence length="204" mass="22823">MYYINTHNNMYQVACVHASDIHIFYYTLLLHSLIMACLCQFSIDAAAPKVDLFLIPVFLACLRAYVSISDQKSINRRVFTPSPSFLFLQFLYILASDCSFYDTDNMVSVSAVVLSREVIWLISQTSSFKTCRIGAMTSIASSAVVFEGLFTDISRFHGAYLLLGLSWCLWCSSWSNKALPRPPQSMFLQDVSGLSLSLSLVGCV</sequence>
<reference evidence="2 3" key="1">
    <citation type="submission" date="2019-09" db="EMBL/GenBank/DDBJ databases">
        <authorList>
            <consortium name="DOE Joint Genome Institute"/>
            <person name="Mondo S.J."/>
            <person name="Navarro-Mendoza M.I."/>
            <person name="Perez-Arques C."/>
            <person name="Panchal S."/>
            <person name="Nicolas F.E."/>
            <person name="Ganguly P."/>
            <person name="Pangilinan J."/>
            <person name="Grigoriev I."/>
            <person name="Heitman J."/>
            <person name="Sanya K."/>
            <person name="Garre V."/>
        </authorList>
    </citation>
    <scope>NUCLEOTIDE SEQUENCE [LARGE SCALE GENOMIC DNA]</scope>
    <source>
        <strain evidence="2 3">MU402</strain>
    </source>
</reference>
<proteinExistence type="predicted"/>
<evidence type="ECO:0000313" key="2">
    <source>
        <dbReference type="EMBL" id="KAF1806595.1"/>
    </source>
</evidence>
<accession>A0A8H4BR92</accession>
<dbReference type="Proteomes" id="UP000469890">
    <property type="component" value="Unassembled WGS sequence"/>
</dbReference>
<evidence type="ECO:0000313" key="3">
    <source>
        <dbReference type="Proteomes" id="UP000469890"/>
    </source>
</evidence>
<feature type="transmembrane region" description="Helical" evidence="1">
    <location>
        <begin position="23"/>
        <end position="43"/>
    </location>
</feature>
<name>A0A8H4BR92_MUCCL</name>
<comment type="caution">
    <text evidence="2">The sequence shown here is derived from an EMBL/GenBank/DDBJ whole genome shotgun (WGS) entry which is preliminary data.</text>
</comment>